<organism evidence="1 2">
    <name type="scientific">Dendrobium chrysotoxum</name>
    <name type="common">Orchid</name>
    <dbReference type="NCBI Taxonomy" id="161865"/>
    <lineage>
        <taxon>Eukaryota</taxon>
        <taxon>Viridiplantae</taxon>
        <taxon>Streptophyta</taxon>
        <taxon>Embryophyta</taxon>
        <taxon>Tracheophyta</taxon>
        <taxon>Spermatophyta</taxon>
        <taxon>Magnoliopsida</taxon>
        <taxon>Liliopsida</taxon>
        <taxon>Asparagales</taxon>
        <taxon>Orchidaceae</taxon>
        <taxon>Epidendroideae</taxon>
        <taxon>Malaxideae</taxon>
        <taxon>Dendrobiinae</taxon>
        <taxon>Dendrobium</taxon>
    </lineage>
</organism>
<dbReference type="EMBL" id="JAGFBR010000007">
    <property type="protein sequence ID" value="KAH0464037.1"/>
    <property type="molecule type" value="Genomic_DNA"/>
</dbReference>
<accession>A0AAV7H556</accession>
<proteinExistence type="predicted"/>
<sequence>MPRLIGKPIAVSARFQKGLNSLGLNTGYELVQLGQGNKSNSDHQRCTQGSLDKIGMLLGFDFNTRELKENIEILFILPVKDENLDLMLMKVSPKATKELNKNLEADGFPALVFSDDDILKLASPYQFTLVGKFSLKHPNQDSIRSFFGDMK</sequence>
<comment type="caution">
    <text evidence="1">The sequence shown here is derived from an EMBL/GenBank/DDBJ whole genome shotgun (WGS) entry which is preliminary data.</text>
</comment>
<gene>
    <name evidence="1" type="ORF">IEQ34_006823</name>
</gene>
<dbReference type="Proteomes" id="UP000775213">
    <property type="component" value="Unassembled WGS sequence"/>
</dbReference>
<reference evidence="1 2" key="1">
    <citation type="journal article" date="2021" name="Hortic Res">
        <title>Chromosome-scale assembly of the Dendrobium chrysotoxum genome enhances the understanding of orchid evolution.</title>
        <authorList>
            <person name="Zhang Y."/>
            <person name="Zhang G.Q."/>
            <person name="Zhang D."/>
            <person name="Liu X.D."/>
            <person name="Xu X.Y."/>
            <person name="Sun W.H."/>
            <person name="Yu X."/>
            <person name="Zhu X."/>
            <person name="Wang Z.W."/>
            <person name="Zhao X."/>
            <person name="Zhong W.Y."/>
            <person name="Chen H."/>
            <person name="Yin W.L."/>
            <person name="Huang T."/>
            <person name="Niu S.C."/>
            <person name="Liu Z.J."/>
        </authorList>
    </citation>
    <scope>NUCLEOTIDE SEQUENCE [LARGE SCALE GENOMIC DNA]</scope>
    <source>
        <strain evidence="1">Lindl</strain>
    </source>
</reference>
<protein>
    <submittedName>
        <fullName evidence="1">Uncharacterized protein</fullName>
    </submittedName>
</protein>
<keyword evidence="2" id="KW-1185">Reference proteome</keyword>
<evidence type="ECO:0000313" key="2">
    <source>
        <dbReference type="Proteomes" id="UP000775213"/>
    </source>
</evidence>
<dbReference type="AlphaFoldDB" id="A0AAV7H556"/>
<name>A0AAV7H556_DENCH</name>
<evidence type="ECO:0000313" key="1">
    <source>
        <dbReference type="EMBL" id="KAH0464037.1"/>
    </source>
</evidence>